<evidence type="ECO:0000313" key="3">
    <source>
        <dbReference type="EMBL" id="MBG6092036.1"/>
    </source>
</evidence>
<gene>
    <name evidence="3" type="ORF">IW256_006149</name>
</gene>
<dbReference type="RefSeq" id="WP_231403996.1">
    <property type="nucleotide sequence ID" value="NZ_BAABES010000002.1"/>
</dbReference>
<proteinExistence type="predicted"/>
<protein>
    <submittedName>
        <fullName evidence="3">Uncharacterized protein</fullName>
    </submittedName>
</protein>
<comment type="caution">
    <text evidence="3">The sequence shown here is derived from an EMBL/GenBank/DDBJ whole genome shotgun (WGS) entry which is preliminary data.</text>
</comment>
<keyword evidence="4" id="KW-1185">Reference proteome</keyword>
<evidence type="ECO:0000313" key="4">
    <source>
        <dbReference type="Proteomes" id="UP000614047"/>
    </source>
</evidence>
<feature type="compositionally biased region" description="Basic and acidic residues" evidence="1">
    <location>
        <begin position="1"/>
        <end position="26"/>
    </location>
</feature>
<accession>A0A931DQP0</accession>
<feature type="transmembrane region" description="Helical" evidence="2">
    <location>
        <begin position="102"/>
        <end position="120"/>
    </location>
</feature>
<evidence type="ECO:0000256" key="1">
    <source>
        <dbReference type="SAM" id="MobiDB-lite"/>
    </source>
</evidence>
<dbReference type="AlphaFoldDB" id="A0A931DQP0"/>
<keyword evidence="2" id="KW-0812">Transmembrane</keyword>
<reference evidence="3" key="1">
    <citation type="submission" date="2020-11" db="EMBL/GenBank/DDBJ databases">
        <title>Sequencing the genomes of 1000 actinobacteria strains.</title>
        <authorList>
            <person name="Klenk H.-P."/>
        </authorList>
    </citation>
    <scope>NUCLEOTIDE SEQUENCE</scope>
    <source>
        <strain evidence="3">DSM 43175</strain>
    </source>
</reference>
<keyword evidence="2" id="KW-1133">Transmembrane helix</keyword>
<name>A0A931DQP0_9ACTN</name>
<feature type="transmembrane region" description="Helical" evidence="2">
    <location>
        <begin position="68"/>
        <end position="90"/>
    </location>
</feature>
<organism evidence="3 4">
    <name type="scientific">Actinomadura viridis</name>
    <dbReference type="NCBI Taxonomy" id="58110"/>
    <lineage>
        <taxon>Bacteria</taxon>
        <taxon>Bacillati</taxon>
        <taxon>Actinomycetota</taxon>
        <taxon>Actinomycetes</taxon>
        <taxon>Streptosporangiales</taxon>
        <taxon>Thermomonosporaceae</taxon>
        <taxon>Actinomadura</taxon>
    </lineage>
</organism>
<feature type="transmembrane region" description="Helical" evidence="2">
    <location>
        <begin position="127"/>
        <end position="149"/>
    </location>
</feature>
<feature type="region of interest" description="Disordered" evidence="1">
    <location>
        <begin position="1"/>
        <end position="27"/>
    </location>
</feature>
<sequence>MGHSQEGDSPRDRRGEAPEDGERPSLEDEIFAVASTVEVETGRAEPLLGEPLTRLRRNRFQAPPPREIGLIAGGFLTFAFVDAVMMYAPLMSSSRPSLLPQMVTLLVLAFGLGGLLAVKVRGSWRPFGVGMMLGWVFLTLVSVGFLTGLTSL</sequence>
<evidence type="ECO:0000256" key="2">
    <source>
        <dbReference type="SAM" id="Phobius"/>
    </source>
</evidence>
<keyword evidence="2" id="KW-0472">Membrane</keyword>
<dbReference type="EMBL" id="JADOUA010000001">
    <property type="protein sequence ID" value="MBG6092036.1"/>
    <property type="molecule type" value="Genomic_DNA"/>
</dbReference>
<dbReference type="Proteomes" id="UP000614047">
    <property type="component" value="Unassembled WGS sequence"/>
</dbReference>